<dbReference type="InterPro" id="IPR025376">
    <property type="entry name" value="CD1107-like_dom"/>
</dbReference>
<dbReference type="EMBL" id="CP027228">
    <property type="protein sequence ID" value="AVM48122.1"/>
    <property type="molecule type" value="Genomic_DNA"/>
</dbReference>
<feature type="transmembrane region" description="Helical" evidence="2">
    <location>
        <begin position="471"/>
        <end position="491"/>
    </location>
</feature>
<evidence type="ECO:0000256" key="1">
    <source>
        <dbReference type="SAM" id="MobiDB-lite"/>
    </source>
</evidence>
<protein>
    <submittedName>
        <fullName evidence="4">Cell surface protein</fullName>
    </submittedName>
</protein>
<feature type="region of interest" description="Disordered" evidence="1">
    <location>
        <begin position="130"/>
        <end position="209"/>
    </location>
</feature>
<feature type="compositionally biased region" description="Basic and acidic residues" evidence="1">
    <location>
        <begin position="370"/>
        <end position="391"/>
    </location>
</feature>
<dbReference type="KEGG" id="mdv:C5Q96_04385"/>
<keyword evidence="2" id="KW-1133">Transmembrane helix</keyword>
<feature type="compositionally biased region" description="Basic and acidic residues" evidence="1">
    <location>
        <begin position="130"/>
        <end position="160"/>
    </location>
</feature>
<name>A0A2S0L498_9FIRM</name>
<feature type="compositionally biased region" description="Basic and acidic residues" evidence="1">
    <location>
        <begin position="307"/>
        <end position="326"/>
    </location>
</feature>
<reference evidence="5" key="1">
    <citation type="submission" date="2018-02" db="EMBL/GenBank/DDBJ databases">
        <authorList>
            <person name="Holder M.E."/>
            <person name="Ajami N.J."/>
            <person name="Petrosino J.F."/>
        </authorList>
    </citation>
    <scope>NUCLEOTIDE SEQUENCE [LARGE SCALE GENOMIC DNA]</scope>
    <source>
        <strain evidence="5">CCUG 47132</strain>
    </source>
</reference>
<feature type="compositionally biased region" description="Polar residues" evidence="1">
    <location>
        <begin position="331"/>
        <end position="356"/>
    </location>
</feature>
<feature type="region of interest" description="Disordered" evidence="1">
    <location>
        <begin position="506"/>
        <end position="535"/>
    </location>
</feature>
<proteinExistence type="predicted"/>
<accession>A0A2S0L498</accession>
<feature type="domain" description="Mobile element protein CD1107-like" evidence="3">
    <location>
        <begin position="393"/>
        <end position="449"/>
    </location>
</feature>
<keyword evidence="5" id="KW-1185">Reference proteome</keyword>
<evidence type="ECO:0000313" key="4">
    <source>
        <dbReference type="EMBL" id="AVM48122.1"/>
    </source>
</evidence>
<dbReference type="Proteomes" id="UP000237883">
    <property type="component" value="Chromosome"/>
</dbReference>
<dbReference type="RefSeq" id="WP_106057198.1">
    <property type="nucleotide sequence ID" value="NZ_CP027228.1"/>
</dbReference>
<organism evidence="4 5">
    <name type="scientific">Mogibacterium diversum</name>
    <dbReference type="NCBI Taxonomy" id="114527"/>
    <lineage>
        <taxon>Bacteria</taxon>
        <taxon>Bacillati</taxon>
        <taxon>Bacillota</taxon>
        <taxon>Clostridia</taxon>
        <taxon>Peptostreptococcales</taxon>
        <taxon>Anaerovoracaceae</taxon>
        <taxon>Mogibacterium</taxon>
    </lineage>
</organism>
<evidence type="ECO:0000313" key="5">
    <source>
        <dbReference type="Proteomes" id="UP000237883"/>
    </source>
</evidence>
<feature type="compositionally biased region" description="Basic and acidic residues" evidence="1">
    <location>
        <begin position="169"/>
        <end position="209"/>
    </location>
</feature>
<gene>
    <name evidence="4" type="ORF">C5Q96_04385</name>
</gene>
<feature type="compositionally biased region" description="Polar residues" evidence="1">
    <location>
        <begin position="260"/>
        <end position="306"/>
    </location>
</feature>
<evidence type="ECO:0000256" key="2">
    <source>
        <dbReference type="SAM" id="Phobius"/>
    </source>
</evidence>
<feature type="region of interest" description="Disordered" evidence="1">
    <location>
        <begin position="260"/>
        <end position="392"/>
    </location>
</feature>
<keyword evidence="2" id="KW-0472">Membrane</keyword>
<dbReference type="Pfam" id="PF14283">
    <property type="entry name" value="CD1107-like"/>
    <property type="match status" value="1"/>
</dbReference>
<dbReference type="GeneID" id="78391496"/>
<sequence>MKSKLKNKKVLAALIGAALLLVSIIGVMTVNKQIVFAKDGTVLSMLNPIEALAETEEKFEVKIKYVFSDEKVFKEEVVKADKGQILDSGDLPILPDDMKFIDDFLYYEVKGDGKDEIIRKVEKIVKDEATQTENDKDKEKKSDEAKQDKATQTEEPKKDSSAQTYITKNDLDKMDKESKDLKEKVDNLSKELKDKDKLSDKQKDKIKNLEDDIEALEKKIKKDKDSIDSSKENIELKKSIEELEKKTKELQEKLNSVNKIGTNVNPTISNPVPKNSGSFSSFIPSTPINTGKGSDASGNISTPTSKTENKVETKSDKKEEKQEIRYPNKLTPKQNSSNGDTSSMDGTSKPVNTNKGVASAPSKARGSVTENKDNANKDYPIHHNDGKDSKSTDMYSADARQFVTFTTKNGKTFHLIINHDEDSENVMLLTEVSEDDLLNMVEKKETQKEIVKEEPIKEETKPVKKEDSSNMGTYLILILVVAGALGAGYYFKVVKKKENEELEALEDYDDDFFSEADESEETSEIEVEEIEEDEE</sequence>
<dbReference type="OrthoDB" id="1749038at2"/>
<evidence type="ECO:0000259" key="3">
    <source>
        <dbReference type="Pfam" id="PF14283"/>
    </source>
</evidence>
<dbReference type="AlphaFoldDB" id="A0A2S0L498"/>
<keyword evidence="2" id="KW-0812">Transmembrane</keyword>